<keyword evidence="1" id="KW-1278">Translocase</keyword>
<accession>A0A8J7MGD0</accession>
<dbReference type="PANTHER" id="PTHR43520">
    <property type="entry name" value="ATP7, ISOFORM B"/>
    <property type="match status" value="1"/>
</dbReference>
<dbReference type="Gene3D" id="3.30.70.100">
    <property type="match status" value="2"/>
</dbReference>
<proteinExistence type="predicted"/>
<evidence type="ECO:0000256" key="1">
    <source>
        <dbReference type="ARBA" id="ARBA00022967"/>
    </source>
</evidence>
<evidence type="ECO:0000313" key="5">
    <source>
        <dbReference type="Proteomes" id="UP000624703"/>
    </source>
</evidence>
<dbReference type="GO" id="GO:0055070">
    <property type="term" value="P:copper ion homeostasis"/>
    <property type="evidence" value="ECO:0007669"/>
    <property type="project" value="TreeGrafter"/>
</dbReference>
<organism evidence="4 5">
    <name type="scientific">Persicirhabdus sediminis</name>
    <dbReference type="NCBI Taxonomy" id="454144"/>
    <lineage>
        <taxon>Bacteria</taxon>
        <taxon>Pseudomonadati</taxon>
        <taxon>Verrucomicrobiota</taxon>
        <taxon>Verrucomicrobiia</taxon>
        <taxon>Verrucomicrobiales</taxon>
        <taxon>Verrucomicrobiaceae</taxon>
        <taxon>Persicirhabdus</taxon>
    </lineage>
</organism>
<dbReference type="GO" id="GO:0043682">
    <property type="term" value="F:P-type divalent copper transporter activity"/>
    <property type="evidence" value="ECO:0007669"/>
    <property type="project" value="TreeGrafter"/>
</dbReference>
<dbReference type="Pfam" id="PF00403">
    <property type="entry name" value="HMA"/>
    <property type="match status" value="2"/>
</dbReference>
<dbReference type="Proteomes" id="UP000624703">
    <property type="component" value="Unassembled WGS sequence"/>
</dbReference>
<dbReference type="PANTHER" id="PTHR43520:SF8">
    <property type="entry name" value="P-TYPE CU(+) TRANSPORTER"/>
    <property type="match status" value="1"/>
</dbReference>
<comment type="caution">
    <text evidence="4">The sequence shown here is derived from an EMBL/GenBank/DDBJ whole genome shotgun (WGS) entry which is preliminary data.</text>
</comment>
<sequence length="213" mass="22427">MQMKISPYFQLAASLFVSVSIAHAAPCPAEGDCEVCKAADESSESCAADCQNELCAAAIKEAKLVKLAYLVDGMKCESCSAVISKSLEKLEGVTIIDLSPYNKLVSVKFDPELSSAEAVAKAIDDAKFDIVGERVTLAVDGMSCGSCEKKISTEIAKSKEMKLISVSADKGLLVVDVRPAELELEEGEEAAEPVVPADMVASAVKLAGFKVVK</sequence>
<dbReference type="GO" id="GO:0016020">
    <property type="term" value="C:membrane"/>
    <property type="evidence" value="ECO:0007669"/>
    <property type="project" value="TreeGrafter"/>
</dbReference>
<protein>
    <submittedName>
        <fullName evidence="4">Cation transporter</fullName>
    </submittedName>
</protein>
<reference evidence="4" key="1">
    <citation type="submission" date="2021-01" db="EMBL/GenBank/DDBJ databases">
        <title>Modified the classification status of verrucomicrobia.</title>
        <authorList>
            <person name="Feng X."/>
        </authorList>
    </citation>
    <scope>NUCLEOTIDE SEQUENCE</scope>
    <source>
        <strain evidence="4">_KCTC 22039</strain>
    </source>
</reference>
<evidence type="ECO:0000256" key="2">
    <source>
        <dbReference type="SAM" id="SignalP"/>
    </source>
</evidence>
<evidence type="ECO:0000313" key="4">
    <source>
        <dbReference type="EMBL" id="MBK1791314.1"/>
    </source>
</evidence>
<dbReference type="PROSITE" id="PS50846">
    <property type="entry name" value="HMA_2"/>
    <property type="match status" value="1"/>
</dbReference>
<dbReference type="GO" id="GO:0005507">
    <property type="term" value="F:copper ion binding"/>
    <property type="evidence" value="ECO:0007669"/>
    <property type="project" value="TreeGrafter"/>
</dbReference>
<feature type="signal peptide" evidence="2">
    <location>
        <begin position="1"/>
        <end position="24"/>
    </location>
</feature>
<keyword evidence="2" id="KW-0732">Signal</keyword>
<feature type="domain" description="HMA" evidence="3">
    <location>
        <begin position="65"/>
        <end position="131"/>
    </location>
</feature>
<keyword evidence="5" id="KW-1185">Reference proteome</keyword>
<dbReference type="EMBL" id="JAENIM010000039">
    <property type="protein sequence ID" value="MBK1791314.1"/>
    <property type="molecule type" value="Genomic_DNA"/>
</dbReference>
<gene>
    <name evidence="4" type="ORF">JIN82_09145</name>
</gene>
<dbReference type="AlphaFoldDB" id="A0A8J7MGD0"/>
<dbReference type="InterPro" id="IPR036163">
    <property type="entry name" value="HMA_dom_sf"/>
</dbReference>
<name>A0A8J7MGD0_9BACT</name>
<feature type="chain" id="PRO_5035229897" evidence="2">
    <location>
        <begin position="25"/>
        <end position="213"/>
    </location>
</feature>
<dbReference type="InterPro" id="IPR006121">
    <property type="entry name" value="HMA_dom"/>
</dbReference>
<evidence type="ECO:0000259" key="3">
    <source>
        <dbReference type="PROSITE" id="PS50846"/>
    </source>
</evidence>
<dbReference type="SUPFAM" id="SSF55008">
    <property type="entry name" value="HMA, heavy metal-associated domain"/>
    <property type="match status" value="2"/>
</dbReference>
<dbReference type="CDD" id="cd00371">
    <property type="entry name" value="HMA"/>
    <property type="match status" value="2"/>
</dbReference>
<dbReference type="RefSeq" id="WP_200311323.1">
    <property type="nucleotide sequence ID" value="NZ_JAENIM010000039.1"/>
</dbReference>